<dbReference type="Proteomes" id="UP000186438">
    <property type="component" value="Unassembled WGS sequence"/>
</dbReference>
<feature type="transmembrane region" description="Helical" evidence="1">
    <location>
        <begin position="6"/>
        <end position="31"/>
    </location>
</feature>
<dbReference type="STRING" id="53378.BRW65_14625"/>
<accession>A0A1Q4HTX9</accession>
<organism evidence="3 4">
    <name type="scientific">Mycobacterium paraffinicum</name>
    <dbReference type="NCBI Taxonomy" id="53378"/>
    <lineage>
        <taxon>Bacteria</taxon>
        <taxon>Bacillati</taxon>
        <taxon>Actinomycetota</taxon>
        <taxon>Actinomycetes</taxon>
        <taxon>Mycobacteriales</taxon>
        <taxon>Mycobacteriaceae</taxon>
        <taxon>Mycobacterium</taxon>
    </lineage>
</organism>
<gene>
    <name evidence="3" type="ORF">BRW65_14625</name>
</gene>
<evidence type="ECO:0000313" key="4">
    <source>
        <dbReference type="Proteomes" id="UP000186438"/>
    </source>
</evidence>
<evidence type="ECO:0000313" key="3">
    <source>
        <dbReference type="EMBL" id="OJZ73110.1"/>
    </source>
</evidence>
<evidence type="ECO:0000259" key="2">
    <source>
        <dbReference type="Pfam" id="PF18566"/>
    </source>
</evidence>
<sequence length="598" mass="66081">MLTYAAFVVIGVVLTWTRSPFWASVGVGLWFPGSGFLASGGWWLALTPVVLVLFVLSLVAWFAAGFTTLPPVVWLGSAVLAGWATTERSVWTPGVVIAASLVVVGFVVAKLVSRRTRKSVLQRRTERLEYLPTAIASARRRAVAPPAPEQRELDPETLAGLRYVIDRGLQAPGDFTGYDKIDQFQTAALRYQINYLGYALAVCQAHYTPNFRGYLARAQRGLIDTYRDRQVWGYWAWENAWGNLRLNPDPVGRDNIMLTGFFGLQVGLYAALTGDDRYLQDGGLSFGKHQHSLHDVAESLVTNFRKAPFGLFPCEPNWTYTACNFRGMGALQVYDRVTGSHYFDEIAENFRHRLETEFVHPDFGMVSLKSKHTGIDLPFPLPDAIPAVYLNSMFPDIAMRYWGILRTEAFAEDAGQLKPVLPKGAVDMGNYKPGYGLAIESLFGAAREFGDADAAAAAKLALDSLCAPITEDGVFRYQKMSNSVNACVTLDRQLHQNFWRKTVIDPTPESARSGPILDEVAYPAVLVARATSGGDDLHLVLRPGREGSTEVLHLARLQPDRRYRVTGATADSLIADAEGRAQVSIVLNDRSEVRIQPE</sequence>
<protein>
    <recommendedName>
        <fullName evidence="2">Linalool dehydratase/isomerase domain-containing protein</fullName>
    </recommendedName>
</protein>
<keyword evidence="1" id="KW-1133">Transmembrane helix</keyword>
<name>A0A1Q4HTX9_9MYCO</name>
<dbReference type="EMBL" id="MPNT01000012">
    <property type="protein sequence ID" value="OJZ73110.1"/>
    <property type="molecule type" value="Genomic_DNA"/>
</dbReference>
<dbReference type="Pfam" id="PF18566">
    <property type="entry name" value="Ldi"/>
    <property type="match status" value="1"/>
</dbReference>
<keyword evidence="1" id="KW-0472">Membrane</keyword>
<feature type="transmembrane region" description="Helical" evidence="1">
    <location>
        <begin position="43"/>
        <end position="64"/>
    </location>
</feature>
<comment type="caution">
    <text evidence="3">The sequence shown here is derived from an EMBL/GenBank/DDBJ whole genome shotgun (WGS) entry which is preliminary data.</text>
</comment>
<reference evidence="3 4" key="1">
    <citation type="submission" date="2016-11" db="EMBL/GenBank/DDBJ databases">
        <title>Genome sequences of unsequenced Mycobacteria.</title>
        <authorList>
            <person name="Greninger A.L."/>
            <person name="Fang F."/>
            <person name="Jerome K.R."/>
        </authorList>
    </citation>
    <scope>NUCLEOTIDE SEQUENCE [LARGE SCALE GENOMIC DNA]</scope>
    <source>
        <strain evidence="3 4">M11</strain>
    </source>
</reference>
<keyword evidence="1" id="KW-0812">Transmembrane</keyword>
<keyword evidence="4" id="KW-1185">Reference proteome</keyword>
<feature type="transmembrane region" description="Helical" evidence="1">
    <location>
        <begin position="90"/>
        <end position="113"/>
    </location>
</feature>
<dbReference type="AlphaFoldDB" id="A0A1Q4HTX9"/>
<evidence type="ECO:0000256" key="1">
    <source>
        <dbReference type="SAM" id="Phobius"/>
    </source>
</evidence>
<dbReference type="InterPro" id="IPR041411">
    <property type="entry name" value="Ldi"/>
</dbReference>
<proteinExistence type="predicted"/>
<feature type="domain" description="Linalool dehydratase/isomerase" evidence="2">
    <location>
        <begin position="190"/>
        <end position="482"/>
    </location>
</feature>